<dbReference type="GO" id="GO:0046872">
    <property type="term" value="F:metal ion binding"/>
    <property type="evidence" value="ECO:0007669"/>
    <property type="project" value="UniProtKB-KW"/>
</dbReference>
<dbReference type="PANTHER" id="PTHR37425">
    <property type="match status" value="1"/>
</dbReference>
<dbReference type="GO" id="GO:0071555">
    <property type="term" value="P:cell wall organization"/>
    <property type="evidence" value="ECO:0007669"/>
    <property type="project" value="UniProtKB-KW"/>
</dbReference>
<evidence type="ECO:0000256" key="7">
    <source>
        <dbReference type="ARBA" id="ARBA00022833"/>
    </source>
</evidence>
<proteinExistence type="inferred from homology"/>
<evidence type="ECO:0000256" key="5">
    <source>
        <dbReference type="ARBA" id="ARBA00022729"/>
    </source>
</evidence>
<dbReference type="InterPro" id="IPR009045">
    <property type="entry name" value="Zn_M74/Hedgehog-like"/>
</dbReference>
<keyword evidence="6" id="KW-0378">Hydrolase</keyword>
<keyword evidence="9" id="KW-0961">Cell wall biogenesis/degradation</keyword>
<evidence type="ECO:0000256" key="4">
    <source>
        <dbReference type="ARBA" id="ARBA00022723"/>
    </source>
</evidence>
<keyword evidence="8" id="KW-0482">Metalloprotease</keyword>
<keyword evidence="5" id="KW-0732">Signal</keyword>
<comment type="similarity">
    <text evidence="10">Belongs to the peptidase M15 family.</text>
</comment>
<keyword evidence="7" id="KW-0862">Zinc</keyword>
<dbReference type="Gene3D" id="3.30.1380.10">
    <property type="match status" value="1"/>
</dbReference>
<evidence type="ECO:0000256" key="8">
    <source>
        <dbReference type="ARBA" id="ARBA00023049"/>
    </source>
</evidence>
<evidence type="ECO:0000256" key="2">
    <source>
        <dbReference type="ARBA" id="ARBA00004776"/>
    </source>
</evidence>
<sequence>MFTRRFFLKTLGLVLANPVLSFGSLLSFPERTLKIYNLHTEEKVEATYWANGEYLGEGISLLFYIFRDYRKGEVYPIDVKLFDFLFLVSQMVNPKTSICLVSGYRSPETNEFLRKATSGVASKSLHTEGKAVDFFLEDTPLEDLLKAGLNLGLGGVGYYPGRFIHLDVGRPRFWTG</sequence>
<protein>
    <recommendedName>
        <fullName evidence="11">Murein endopeptidase K</fullName>
    </recommendedName>
</protein>
<accession>A0A075WRD3</accession>
<evidence type="ECO:0000313" key="13">
    <source>
        <dbReference type="Proteomes" id="UP000028481"/>
    </source>
</evidence>
<keyword evidence="3" id="KW-0645">Protease</keyword>
<keyword evidence="13" id="KW-1185">Reference proteome</keyword>
<dbReference type="GO" id="GO:0008237">
    <property type="term" value="F:metallopeptidase activity"/>
    <property type="evidence" value="ECO:0007669"/>
    <property type="project" value="UniProtKB-KW"/>
</dbReference>
<evidence type="ECO:0000256" key="6">
    <source>
        <dbReference type="ARBA" id="ARBA00022801"/>
    </source>
</evidence>
<dbReference type="eggNOG" id="COG3108">
    <property type="taxonomic scope" value="Bacteria"/>
</dbReference>
<dbReference type="SUPFAM" id="SSF55166">
    <property type="entry name" value="Hedgehog/DD-peptidase"/>
    <property type="match status" value="1"/>
</dbReference>
<evidence type="ECO:0000313" key="12">
    <source>
        <dbReference type="EMBL" id="AIH03426.1"/>
    </source>
</evidence>
<dbReference type="OrthoDB" id="9782994at2"/>
<dbReference type="PANTHER" id="PTHR37425:SF1">
    <property type="entry name" value="OUTER MEMBRANE PROTEIN"/>
    <property type="match status" value="1"/>
</dbReference>
<comment type="cofactor">
    <cofactor evidence="1">
        <name>Zn(2+)</name>
        <dbReference type="ChEBI" id="CHEBI:29105"/>
    </cofactor>
</comment>
<dbReference type="RefSeq" id="WP_038063095.1">
    <property type="nucleotide sequence ID" value="NZ_CP008796.1"/>
</dbReference>
<keyword evidence="4" id="KW-0479">Metal-binding</keyword>
<gene>
    <name evidence="12" type="ORF">HL41_00460</name>
</gene>
<evidence type="ECO:0000256" key="10">
    <source>
        <dbReference type="ARBA" id="ARBA00093448"/>
    </source>
</evidence>
<dbReference type="KEGG" id="tcm:HL41_00460"/>
<name>A0A075WRD3_9BACT</name>
<comment type="pathway">
    <text evidence="2">Cell wall biogenesis; cell wall polysaccharide biosynthesis.</text>
</comment>
<dbReference type="InterPro" id="IPR010275">
    <property type="entry name" value="MepK"/>
</dbReference>
<dbReference type="Proteomes" id="UP000028481">
    <property type="component" value="Chromosome"/>
</dbReference>
<reference evidence="12 13" key="1">
    <citation type="journal article" date="2015" name="Genome Announc.">
        <title>Genome Sequence of a Sulfate-Reducing Thermophilic Bacterium, Thermodesulfobacterium commune DSM 2178T (Phylum Thermodesulfobacteria).</title>
        <authorList>
            <person name="Bhatnagar S."/>
            <person name="Badger J.H."/>
            <person name="Madupu R."/>
            <person name="Khouri H.M."/>
            <person name="O'Connor E.M."/>
            <person name="Robb F.T."/>
            <person name="Ward N.L."/>
            <person name="Eisen J.A."/>
        </authorList>
    </citation>
    <scope>NUCLEOTIDE SEQUENCE [LARGE SCALE GENOMIC DNA]</scope>
    <source>
        <strain evidence="12 13">DSM 2178</strain>
    </source>
</reference>
<dbReference type="AlphaFoldDB" id="A0A075WRD3"/>
<evidence type="ECO:0000256" key="1">
    <source>
        <dbReference type="ARBA" id="ARBA00001947"/>
    </source>
</evidence>
<dbReference type="GO" id="GO:0006508">
    <property type="term" value="P:proteolysis"/>
    <property type="evidence" value="ECO:0007669"/>
    <property type="project" value="UniProtKB-KW"/>
</dbReference>
<evidence type="ECO:0000256" key="9">
    <source>
        <dbReference type="ARBA" id="ARBA00023316"/>
    </source>
</evidence>
<dbReference type="Pfam" id="PF05951">
    <property type="entry name" value="Peptidase_M15_2"/>
    <property type="match status" value="1"/>
</dbReference>
<dbReference type="HOGENOM" id="CLU_080400_1_2_0"/>
<dbReference type="STRING" id="289377.HL41_00460"/>
<dbReference type="PaxDb" id="289377-HL41_00460"/>
<dbReference type="EMBL" id="CP008796">
    <property type="protein sequence ID" value="AIH03426.1"/>
    <property type="molecule type" value="Genomic_DNA"/>
</dbReference>
<evidence type="ECO:0000256" key="3">
    <source>
        <dbReference type="ARBA" id="ARBA00022670"/>
    </source>
</evidence>
<evidence type="ECO:0000256" key="11">
    <source>
        <dbReference type="ARBA" id="ARBA00093666"/>
    </source>
</evidence>
<organism evidence="12 13">
    <name type="scientific">Thermodesulfobacterium commune DSM 2178</name>
    <dbReference type="NCBI Taxonomy" id="289377"/>
    <lineage>
        <taxon>Bacteria</taxon>
        <taxon>Pseudomonadati</taxon>
        <taxon>Thermodesulfobacteriota</taxon>
        <taxon>Thermodesulfobacteria</taxon>
        <taxon>Thermodesulfobacteriales</taxon>
        <taxon>Thermodesulfobacteriaceae</taxon>
        <taxon>Thermodesulfobacterium</taxon>
    </lineage>
</organism>